<dbReference type="Proteomes" id="UP000231453">
    <property type="component" value="Unassembled WGS sequence"/>
</dbReference>
<evidence type="ECO:0000313" key="3">
    <source>
        <dbReference type="Proteomes" id="UP000231453"/>
    </source>
</evidence>
<dbReference type="AlphaFoldDB" id="A0A2M7VA26"/>
<protein>
    <submittedName>
        <fullName evidence="2">Uncharacterized protein</fullName>
    </submittedName>
</protein>
<comment type="caution">
    <text evidence="2">The sequence shown here is derived from an EMBL/GenBank/DDBJ whole genome shotgun (WGS) entry which is preliminary data.</text>
</comment>
<gene>
    <name evidence="2" type="ORF">COX80_03460</name>
</gene>
<evidence type="ECO:0000313" key="2">
    <source>
        <dbReference type="EMBL" id="PIZ95762.1"/>
    </source>
</evidence>
<accession>A0A2M7VA26</accession>
<evidence type="ECO:0000256" key="1">
    <source>
        <dbReference type="SAM" id="MobiDB-lite"/>
    </source>
</evidence>
<feature type="compositionally biased region" description="Basic and acidic residues" evidence="1">
    <location>
        <begin position="26"/>
        <end position="35"/>
    </location>
</feature>
<reference evidence="3" key="1">
    <citation type="submission" date="2017-09" db="EMBL/GenBank/DDBJ databases">
        <title>Depth-based differentiation of microbial function through sediment-hosted aquifers and enrichment of novel symbionts in the deep terrestrial subsurface.</title>
        <authorList>
            <person name="Probst A.J."/>
            <person name="Ladd B."/>
            <person name="Jarett J.K."/>
            <person name="Geller-Mcgrath D.E."/>
            <person name="Sieber C.M.K."/>
            <person name="Emerson J.B."/>
            <person name="Anantharaman K."/>
            <person name="Thomas B.C."/>
            <person name="Malmstrom R."/>
            <person name="Stieglmeier M."/>
            <person name="Klingl A."/>
            <person name="Woyke T."/>
            <person name="Ryan C.M."/>
            <person name="Banfield J.F."/>
        </authorList>
    </citation>
    <scope>NUCLEOTIDE SEQUENCE [LARGE SCALE GENOMIC DNA]</scope>
</reference>
<name>A0A2M7VA26_9BACT</name>
<dbReference type="EMBL" id="PFPL01000045">
    <property type="protein sequence ID" value="PIZ95762.1"/>
    <property type="molecule type" value="Genomic_DNA"/>
</dbReference>
<organism evidence="2 3">
    <name type="scientific">Candidatus Magasanikbacteria bacterium CG_4_10_14_0_2_um_filter_33_14</name>
    <dbReference type="NCBI Taxonomy" id="1974636"/>
    <lineage>
        <taxon>Bacteria</taxon>
        <taxon>Candidatus Magasanikiibacteriota</taxon>
    </lineage>
</organism>
<sequence length="77" mass="8731">MDPIYRQAETLRAGVYPESLQAGLDHSGEAQKERSLLGIKQGNPRQLLKQGGKTREPAQHTIQYYKPTNLLVFFFIS</sequence>
<feature type="region of interest" description="Disordered" evidence="1">
    <location>
        <begin position="25"/>
        <end position="59"/>
    </location>
</feature>
<proteinExistence type="predicted"/>